<keyword evidence="2 5" id="KW-0808">Transferase</keyword>
<organism evidence="5 6">
    <name type="scientific">Stenotrophomonas rhizophila</name>
    <dbReference type="NCBI Taxonomy" id="216778"/>
    <lineage>
        <taxon>Bacteria</taxon>
        <taxon>Pseudomonadati</taxon>
        <taxon>Pseudomonadota</taxon>
        <taxon>Gammaproteobacteria</taxon>
        <taxon>Lysobacterales</taxon>
        <taxon>Lysobacteraceae</taxon>
        <taxon>Stenotrophomonas</taxon>
    </lineage>
</organism>
<dbReference type="GO" id="GO:0008170">
    <property type="term" value="F:N-methyltransferase activity"/>
    <property type="evidence" value="ECO:0007669"/>
    <property type="project" value="InterPro"/>
</dbReference>
<dbReference type="EC" id="2.1.1.-" evidence="3"/>
<evidence type="ECO:0000256" key="1">
    <source>
        <dbReference type="ARBA" id="ARBA00022603"/>
    </source>
</evidence>
<dbReference type="Proteomes" id="UP000449004">
    <property type="component" value="Unassembled WGS sequence"/>
</dbReference>
<dbReference type="AlphaFoldDB" id="A0A7V8CD19"/>
<dbReference type="EMBL" id="WELC01000013">
    <property type="protein sequence ID" value="KAB7630128.1"/>
    <property type="molecule type" value="Genomic_DNA"/>
</dbReference>
<dbReference type="Gene3D" id="3.40.50.150">
    <property type="entry name" value="Vaccinia Virus protein VP39"/>
    <property type="match status" value="1"/>
</dbReference>
<comment type="similarity">
    <text evidence="3">Belongs to the N(4)/N(6)-methyltransferase family.</text>
</comment>
<dbReference type="InterPro" id="IPR029063">
    <property type="entry name" value="SAM-dependent_MTases_sf"/>
</dbReference>
<keyword evidence="1 5" id="KW-0489">Methyltransferase</keyword>
<accession>A0A7V8CD19</accession>
<feature type="domain" description="DNA methylase N-4/N-6" evidence="4">
    <location>
        <begin position="138"/>
        <end position="201"/>
    </location>
</feature>
<gene>
    <name evidence="5" type="ORF">F9K92_11430</name>
</gene>
<feature type="domain" description="DNA methylase N-4/N-6" evidence="4">
    <location>
        <begin position="2"/>
        <end position="120"/>
    </location>
</feature>
<proteinExistence type="inferred from homology"/>
<dbReference type="InterPro" id="IPR001091">
    <property type="entry name" value="RM_Methyltransferase"/>
</dbReference>
<sequence>MINDPPYASGGTHASAHKASSTAKYGCHAHEDFAGDERDQRSHLAWMRLWLAECSRVLKEGAPVLLFTDWRQLPLTTDALQCAGFTWRGIAVWDKTEGVRPQLGRFRNQAEYVVWGSKGSMPVKRRAPVLPGVMRESVRKADKHHLTGKPTDLMRQLVRICEEGGNILDPFAGSGTTLVAADREGYDWTGIEMTQHYFDVARARLPTP</sequence>
<evidence type="ECO:0000256" key="2">
    <source>
        <dbReference type="ARBA" id="ARBA00022679"/>
    </source>
</evidence>
<dbReference type="Pfam" id="PF01555">
    <property type="entry name" value="N6_N4_Mtase"/>
    <property type="match status" value="2"/>
</dbReference>
<dbReference type="PRINTS" id="PR00508">
    <property type="entry name" value="S21N4MTFRASE"/>
</dbReference>
<name>A0A7V8CD19_9GAMM</name>
<dbReference type="GO" id="GO:0003677">
    <property type="term" value="F:DNA binding"/>
    <property type="evidence" value="ECO:0007669"/>
    <property type="project" value="InterPro"/>
</dbReference>
<dbReference type="GO" id="GO:0032259">
    <property type="term" value="P:methylation"/>
    <property type="evidence" value="ECO:0007669"/>
    <property type="project" value="UniProtKB-KW"/>
</dbReference>
<comment type="caution">
    <text evidence="5">The sequence shown here is derived from an EMBL/GenBank/DDBJ whole genome shotgun (WGS) entry which is preliminary data.</text>
</comment>
<reference evidence="5 6" key="1">
    <citation type="submission" date="2019-10" db="EMBL/GenBank/DDBJ databases">
        <title>Halotolerant bacteria associated to Saharan-endemic halophytes Stipa tenacissima L. and Atriplex halimus L mitigate salt stress and promote growth of tomato plants.</title>
        <authorList>
            <person name="Dif G."/>
        </authorList>
    </citation>
    <scope>NUCLEOTIDE SEQUENCE [LARGE SCALE GENOMIC DNA]</scope>
    <source>
        <strain evidence="5 6">IS26</strain>
    </source>
</reference>
<evidence type="ECO:0000313" key="5">
    <source>
        <dbReference type="EMBL" id="KAB7630128.1"/>
    </source>
</evidence>
<dbReference type="InterPro" id="IPR002941">
    <property type="entry name" value="DNA_methylase_N4/N6"/>
</dbReference>
<evidence type="ECO:0000259" key="4">
    <source>
        <dbReference type="Pfam" id="PF01555"/>
    </source>
</evidence>
<evidence type="ECO:0000256" key="3">
    <source>
        <dbReference type="RuleBase" id="RU362026"/>
    </source>
</evidence>
<protein>
    <recommendedName>
        <fullName evidence="3">Methyltransferase</fullName>
        <ecNumber evidence="3">2.1.1.-</ecNumber>
    </recommendedName>
</protein>
<evidence type="ECO:0000313" key="6">
    <source>
        <dbReference type="Proteomes" id="UP000449004"/>
    </source>
</evidence>
<dbReference type="SUPFAM" id="SSF53335">
    <property type="entry name" value="S-adenosyl-L-methionine-dependent methyltransferases"/>
    <property type="match status" value="1"/>
</dbReference>